<feature type="region of interest" description="Disordered" evidence="1">
    <location>
        <begin position="241"/>
        <end position="329"/>
    </location>
</feature>
<reference evidence="2" key="1">
    <citation type="journal article" date="2020" name="Cell">
        <title>Large-Scale Comparative Analyses of Tick Genomes Elucidate Their Genetic Diversity and Vector Capacities.</title>
        <authorList>
            <consortium name="Tick Genome and Microbiome Consortium (TIGMIC)"/>
            <person name="Jia N."/>
            <person name="Wang J."/>
            <person name="Shi W."/>
            <person name="Du L."/>
            <person name="Sun Y."/>
            <person name="Zhan W."/>
            <person name="Jiang J.F."/>
            <person name="Wang Q."/>
            <person name="Zhang B."/>
            <person name="Ji P."/>
            <person name="Bell-Sakyi L."/>
            <person name="Cui X.M."/>
            <person name="Yuan T.T."/>
            <person name="Jiang B.G."/>
            <person name="Yang W.F."/>
            <person name="Lam T.T."/>
            <person name="Chang Q.C."/>
            <person name="Ding S.J."/>
            <person name="Wang X.J."/>
            <person name="Zhu J.G."/>
            <person name="Ruan X.D."/>
            <person name="Zhao L."/>
            <person name="Wei J.T."/>
            <person name="Ye R.Z."/>
            <person name="Que T.C."/>
            <person name="Du C.H."/>
            <person name="Zhou Y.H."/>
            <person name="Cheng J.X."/>
            <person name="Dai P.F."/>
            <person name="Guo W.B."/>
            <person name="Han X.H."/>
            <person name="Huang E.J."/>
            <person name="Li L.F."/>
            <person name="Wei W."/>
            <person name="Gao Y.C."/>
            <person name="Liu J.Z."/>
            <person name="Shao H.Z."/>
            <person name="Wang X."/>
            <person name="Wang C.C."/>
            <person name="Yang T.C."/>
            <person name="Huo Q.B."/>
            <person name="Li W."/>
            <person name="Chen H.Y."/>
            <person name="Chen S.E."/>
            <person name="Zhou L.G."/>
            <person name="Ni X.B."/>
            <person name="Tian J.H."/>
            <person name="Sheng Y."/>
            <person name="Liu T."/>
            <person name="Pan Y.S."/>
            <person name="Xia L.Y."/>
            <person name="Li J."/>
            <person name="Zhao F."/>
            <person name="Cao W.C."/>
        </authorList>
    </citation>
    <scope>NUCLEOTIDE SEQUENCE</scope>
    <source>
        <strain evidence="2">Rmic-2018</strain>
    </source>
</reference>
<name>A0A9J6DDJ8_RHIMP</name>
<evidence type="ECO:0000256" key="1">
    <source>
        <dbReference type="SAM" id="MobiDB-lite"/>
    </source>
</evidence>
<sequence>MDNAERGPRLFGRRQCGARRIEAALPARITTHLGVRATPGGSTNHPYAPLAFRRRRCGRNVNEAQLLDLVACKVFSLAVPAESASDRRAKNACVRRSGARACVRRALKREATLANSTLPHPWRKVASLEGPPRGRKHGCHNSVRCLMLTRTLPRVIVPRRMRQELSTPSSVGPESHPVNGRSRGERLGQGGASLLFGRSVGSSVVAAASRHWAGPYTAQLINLFVAAGRLRPAAVSRGILPGGQSAPSHPTHALARAREAAQRRPSEALRIAGCGAGKIRGRRKQAPTPRVPPRPTHPPPDVHRTPPAARPQSARGAERAPSRSAAPGLHYRREAAEMGGGAGVKCQDFNLTNNLKKLRSYDKGSSIRIEYVLYNRCSRGNIHIKGKKVTATPGNSFSGLKILSQFAVDLSPFAGGVLPRCRQAFPQGQDEITLRPLTSIHAHAQIGDRVQRAPSNHGPHITREGDEHARSTRTFKTEAWSPHGHVARTRLPPRQGVSLGEGSEVDDCIHRKGRRKQASNGAERFVQLAGRFPAAAAAVIFQRRSCTGGLPNCSRRRGGRTPHPPARWEQYMADTGRQPVWRLKRNIKRNADPLSDLAPVLTASPPGKEDPEVQWPAGTVQRDLYCSLSALPLLLLSRTLDPMIIDQEGVARRDEVNPSTIFSAHHKRGTAETAPKAPPHTSKHTAILYSESPDSDSPVEVISFYLNFIPVAPAESQHHISHF</sequence>
<dbReference type="Proteomes" id="UP000821866">
    <property type="component" value="Chromosome 8"/>
</dbReference>
<feature type="region of interest" description="Disordered" evidence="1">
    <location>
        <begin position="164"/>
        <end position="185"/>
    </location>
</feature>
<keyword evidence="3" id="KW-1185">Reference proteome</keyword>
<dbReference type="EMBL" id="JABSTU010000010">
    <property type="protein sequence ID" value="KAH8019926.1"/>
    <property type="molecule type" value="Genomic_DNA"/>
</dbReference>
<feature type="compositionally biased region" description="Basic and acidic residues" evidence="1">
    <location>
        <begin position="256"/>
        <end position="267"/>
    </location>
</feature>
<reference evidence="2" key="2">
    <citation type="submission" date="2021-09" db="EMBL/GenBank/DDBJ databases">
        <authorList>
            <person name="Jia N."/>
            <person name="Wang J."/>
            <person name="Shi W."/>
            <person name="Du L."/>
            <person name="Sun Y."/>
            <person name="Zhan W."/>
            <person name="Jiang J."/>
            <person name="Wang Q."/>
            <person name="Zhang B."/>
            <person name="Ji P."/>
            <person name="Sakyi L.B."/>
            <person name="Cui X."/>
            <person name="Yuan T."/>
            <person name="Jiang B."/>
            <person name="Yang W."/>
            <person name="Lam T.T.-Y."/>
            <person name="Chang Q."/>
            <person name="Ding S."/>
            <person name="Wang X."/>
            <person name="Zhu J."/>
            <person name="Ruan X."/>
            <person name="Zhao L."/>
            <person name="Wei J."/>
            <person name="Que T."/>
            <person name="Du C."/>
            <person name="Cheng J."/>
            <person name="Dai P."/>
            <person name="Han X."/>
            <person name="Huang E."/>
            <person name="Gao Y."/>
            <person name="Liu J."/>
            <person name="Shao H."/>
            <person name="Ye R."/>
            <person name="Li L."/>
            <person name="Wei W."/>
            <person name="Wang X."/>
            <person name="Wang C."/>
            <person name="Huo Q."/>
            <person name="Li W."/>
            <person name="Guo W."/>
            <person name="Chen H."/>
            <person name="Chen S."/>
            <person name="Zhou L."/>
            <person name="Zhou L."/>
            <person name="Ni X."/>
            <person name="Tian J."/>
            <person name="Zhou Y."/>
            <person name="Sheng Y."/>
            <person name="Liu T."/>
            <person name="Pan Y."/>
            <person name="Xia L."/>
            <person name="Li J."/>
            <person name="Zhao F."/>
            <person name="Cao W."/>
        </authorList>
    </citation>
    <scope>NUCLEOTIDE SEQUENCE</scope>
    <source>
        <strain evidence="2">Rmic-2018</strain>
        <tissue evidence="2">Larvae</tissue>
    </source>
</reference>
<proteinExistence type="predicted"/>
<feature type="region of interest" description="Disordered" evidence="1">
    <location>
        <begin position="451"/>
        <end position="502"/>
    </location>
</feature>
<accession>A0A9J6DDJ8</accession>
<feature type="compositionally biased region" description="Basic and acidic residues" evidence="1">
    <location>
        <begin position="461"/>
        <end position="470"/>
    </location>
</feature>
<feature type="compositionally biased region" description="Pro residues" evidence="1">
    <location>
        <begin position="289"/>
        <end position="299"/>
    </location>
</feature>
<dbReference type="AlphaFoldDB" id="A0A9J6DDJ8"/>
<dbReference type="VEuPathDB" id="VectorBase:LOC119176269"/>
<evidence type="ECO:0000313" key="2">
    <source>
        <dbReference type="EMBL" id="KAH8019926.1"/>
    </source>
</evidence>
<organism evidence="2 3">
    <name type="scientific">Rhipicephalus microplus</name>
    <name type="common">Cattle tick</name>
    <name type="synonym">Boophilus microplus</name>
    <dbReference type="NCBI Taxonomy" id="6941"/>
    <lineage>
        <taxon>Eukaryota</taxon>
        <taxon>Metazoa</taxon>
        <taxon>Ecdysozoa</taxon>
        <taxon>Arthropoda</taxon>
        <taxon>Chelicerata</taxon>
        <taxon>Arachnida</taxon>
        <taxon>Acari</taxon>
        <taxon>Parasitiformes</taxon>
        <taxon>Ixodida</taxon>
        <taxon>Ixodoidea</taxon>
        <taxon>Ixodidae</taxon>
        <taxon>Rhipicephalinae</taxon>
        <taxon>Rhipicephalus</taxon>
        <taxon>Boophilus</taxon>
    </lineage>
</organism>
<evidence type="ECO:0000313" key="3">
    <source>
        <dbReference type="Proteomes" id="UP000821866"/>
    </source>
</evidence>
<comment type="caution">
    <text evidence="2">The sequence shown here is derived from an EMBL/GenBank/DDBJ whole genome shotgun (WGS) entry which is preliminary data.</text>
</comment>
<gene>
    <name evidence="2" type="ORF">HPB51_023568</name>
</gene>
<protein>
    <submittedName>
        <fullName evidence="2">Uncharacterized protein</fullName>
    </submittedName>
</protein>